<evidence type="ECO:0000256" key="2">
    <source>
        <dbReference type="ARBA" id="ARBA00022448"/>
    </source>
</evidence>
<dbReference type="InParanoid" id="A0A804NN48"/>
<evidence type="ECO:0000256" key="11">
    <source>
        <dbReference type="ARBA" id="ARBA00047524"/>
    </source>
</evidence>
<dbReference type="InterPro" id="IPR006153">
    <property type="entry name" value="Cation/H_exchanger_TM"/>
</dbReference>
<dbReference type="GO" id="GO:0016020">
    <property type="term" value="C:membrane"/>
    <property type="evidence" value="ECO:0007669"/>
    <property type="project" value="UniProtKB-SubCell"/>
</dbReference>
<dbReference type="Gramene" id="Zm00001eb173000_T001">
    <property type="protein sequence ID" value="Zm00001eb173000_P001"/>
    <property type="gene ID" value="Zm00001eb173000"/>
</dbReference>
<comment type="catalytic activity">
    <reaction evidence="12">
        <text>K(+)(in) + H(+)(out) = K(+)(out) + H(+)(in)</text>
        <dbReference type="Rhea" id="RHEA:29467"/>
        <dbReference type="ChEBI" id="CHEBI:15378"/>
        <dbReference type="ChEBI" id="CHEBI:29103"/>
    </reaction>
</comment>
<evidence type="ECO:0000256" key="4">
    <source>
        <dbReference type="ARBA" id="ARBA00022692"/>
    </source>
</evidence>
<reference evidence="15" key="2">
    <citation type="submission" date="2019-07" db="EMBL/GenBank/DDBJ databases">
        <authorList>
            <person name="Seetharam A."/>
            <person name="Woodhouse M."/>
            <person name="Cannon E."/>
        </authorList>
    </citation>
    <scope>NUCLEOTIDE SEQUENCE [LARGE SCALE GENOMIC DNA]</scope>
    <source>
        <strain evidence="15">cv. B73</strain>
    </source>
</reference>
<keyword evidence="16" id="KW-1185">Reference proteome</keyword>
<feature type="transmembrane region" description="Helical" evidence="13">
    <location>
        <begin position="124"/>
        <end position="146"/>
    </location>
</feature>
<dbReference type="InterPro" id="IPR018422">
    <property type="entry name" value="Cation/H_exchanger_CPA1"/>
</dbReference>
<keyword evidence="10" id="KW-0739">Sodium transport</keyword>
<evidence type="ECO:0000313" key="15">
    <source>
        <dbReference type="EnsemblPlants" id="Zm00001eb173000_P001"/>
    </source>
</evidence>
<dbReference type="EnsemblPlants" id="Zm00001eb173000_T001">
    <property type="protein sequence ID" value="Zm00001eb173000_P001"/>
    <property type="gene ID" value="Zm00001eb173000"/>
</dbReference>
<dbReference type="AlphaFoldDB" id="A0A804NN48"/>
<comment type="subcellular location">
    <subcellularLocation>
        <location evidence="1">Membrane</location>
        <topology evidence="1">Multi-pass membrane protein</topology>
    </subcellularLocation>
</comment>
<organism evidence="15 16">
    <name type="scientific">Zea mays</name>
    <name type="common">Maize</name>
    <dbReference type="NCBI Taxonomy" id="4577"/>
    <lineage>
        <taxon>Eukaryota</taxon>
        <taxon>Viridiplantae</taxon>
        <taxon>Streptophyta</taxon>
        <taxon>Embryophyta</taxon>
        <taxon>Tracheophyta</taxon>
        <taxon>Spermatophyta</taxon>
        <taxon>Magnoliopsida</taxon>
        <taxon>Liliopsida</taxon>
        <taxon>Poales</taxon>
        <taxon>Poaceae</taxon>
        <taxon>PACMAD clade</taxon>
        <taxon>Panicoideae</taxon>
        <taxon>Andropogonodae</taxon>
        <taxon>Andropogoneae</taxon>
        <taxon>Tripsacinae</taxon>
        <taxon>Zea</taxon>
    </lineage>
</organism>
<evidence type="ECO:0000256" key="1">
    <source>
        <dbReference type="ARBA" id="ARBA00004141"/>
    </source>
</evidence>
<keyword evidence="2" id="KW-0813">Transport</keyword>
<evidence type="ECO:0000256" key="9">
    <source>
        <dbReference type="ARBA" id="ARBA00023136"/>
    </source>
</evidence>
<name>A0A804NN48_MAIZE</name>
<evidence type="ECO:0000256" key="6">
    <source>
        <dbReference type="ARBA" id="ARBA00022989"/>
    </source>
</evidence>
<feature type="transmembrane region" description="Helical" evidence="13">
    <location>
        <begin position="57"/>
        <end position="79"/>
    </location>
</feature>
<dbReference type="GO" id="GO:0015385">
    <property type="term" value="F:sodium:proton antiporter activity"/>
    <property type="evidence" value="ECO:0007669"/>
    <property type="project" value="InterPro"/>
</dbReference>
<dbReference type="Proteomes" id="UP000007305">
    <property type="component" value="Chromosome 4"/>
</dbReference>
<keyword evidence="8" id="KW-0406">Ion transport</keyword>
<keyword evidence="3" id="KW-0633">Potassium transport</keyword>
<evidence type="ECO:0000259" key="14">
    <source>
        <dbReference type="Pfam" id="PF00999"/>
    </source>
</evidence>
<keyword evidence="4 13" id="KW-0812">Transmembrane</keyword>
<dbReference type="PANTHER" id="PTHR10110:SF154">
    <property type="entry name" value="SODIUM_HYDROGEN EXCHANGER"/>
    <property type="match status" value="1"/>
</dbReference>
<keyword evidence="7" id="KW-0915">Sodium</keyword>
<evidence type="ECO:0000313" key="16">
    <source>
        <dbReference type="Proteomes" id="UP000007305"/>
    </source>
</evidence>
<evidence type="ECO:0000256" key="12">
    <source>
        <dbReference type="ARBA" id="ARBA00047912"/>
    </source>
</evidence>
<proteinExistence type="predicted"/>
<feature type="transmembrane region" description="Helical" evidence="13">
    <location>
        <begin position="20"/>
        <end position="37"/>
    </location>
</feature>
<evidence type="ECO:0000256" key="10">
    <source>
        <dbReference type="ARBA" id="ARBA00023201"/>
    </source>
</evidence>
<dbReference type="PANTHER" id="PTHR10110">
    <property type="entry name" value="SODIUM/HYDROGEN EXCHANGER"/>
    <property type="match status" value="1"/>
</dbReference>
<evidence type="ECO:0000256" key="7">
    <source>
        <dbReference type="ARBA" id="ARBA00023053"/>
    </source>
</evidence>
<evidence type="ECO:0000256" key="8">
    <source>
        <dbReference type="ARBA" id="ARBA00023065"/>
    </source>
</evidence>
<evidence type="ECO:0000256" key="13">
    <source>
        <dbReference type="SAM" id="Phobius"/>
    </source>
</evidence>
<reference evidence="15" key="3">
    <citation type="submission" date="2021-05" db="UniProtKB">
        <authorList>
            <consortium name="EnsemblPlants"/>
        </authorList>
    </citation>
    <scope>IDENTIFICATION</scope>
    <source>
        <strain evidence="15">cv. B73</strain>
    </source>
</reference>
<comment type="catalytic activity">
    <reaction evidence="11">
        <text>Na(+)(in) + H(+)(out) = Na(+)(out) + H(+)(in)</text>
        <dbReference type="Rhea" id="RHEA:29419"/>
        <dbReference type="ChEBI" id="CHEBI:15378"/>
        <dbReference type="ChEBI" id="CHEBI:29101"/>
    </reaction>
</comment>
<dbReference type="GO" id="GO:0006813">
    <property type="term" value="P:potassium ion transport"/>
    <property type="evidence" value="ECO:0007669"/>
    <property type="project" value="UniProtKB-KW"/>
</dbReference>
<accession>A0A804NN48</accession>
<keyword evidence="5" id="KW-0630">Potassium</keyword>
<keyword evidence="6 13" id="KW-1133">Transmembrane helix</keyword>
<feature type="transmembrane region" description="Helical" evidence="13">
    <location>
        <begin position="100"/>
        <end position="118"/>
    </location>
</feature>
<sequence length="155" mass="17645">MHSLVMIMLMYYWMDHMHAFATLSFISETFLFLYVGMDALDIEKWKIVGQTYSPVKSIALSSTILALVLVSRAAFVFPLSFLSNLTKKTPNGKISFRQQVIVWWAGLMRGVVSIVLAYNKINLVFGLSGLSFGLELCYCFCFLYPFQNIGHFLLS</sequence>
<protein>
    <recommendedName>
        <fullName evidence="14">Cation/H+ exchanger transmembrane domain-containing protein</fullName>
    </recommendedName>
</protein>
<evidence type="ECO:0000256" key="5">
    <source>
        <dbReference type="ARBA" id="ARBA00022958"/>
    </source>
</evidence>
<feature type="domain" description="Cation/H+ exchanger transmembrane" evidence="14">
    <location>
        <begin position="17"/>
        <end position="118"/>
    </location>
</feature>
<evidence type="ECO:0000256" key="3">
    <source>
        <dbReference type="ARBA" id="ARBA00022538"/>
    </source>
</evidence>
<keyword evidence="9 13" id="KW-0472">Membrane</keyword>
<dbReference type="Pfam" id="PF00999">
    <property type="entry name" value="Na_H_Exchanger"/>
    <property type="match status" value="1"/>
</dbReference>
<reference evidence="16" key="1">
    <citation type="journal article" date="2009" name="Science">
        <title>The B73 maize genome: complexity, diversity, and dynamics.</title>
        <authorList>
            <person name="Schnable P.S."/>
            <person name="Ware D."/>
            <person name="Fulton R.S."/>
            <person name="Stein J.C."/>
            <person name="Wei F."/>
            <person name="Pasternak S."/>
            <person name="Liang C."/>
            <person name="Zhang J."/>
            <person name="Fulton L."/>
            <person name="Graves T.A."/>
            <person name="Minx P."/>
            <person name="Reily A.D."/>
            <person name="Courtney L."/>
            <person name="Kruchowski S.S."/>
            <person name="Tomlinson C."/>
            <person name="Strong C."/>
            <person name="Delehaunty K."/>
            <person name="Fronick C."/>
            <person name="Courtney B."/>
            <person name="Rock S.M."/>
            <person name="Belter E."/>
            <person name="Du F."/>
            <person name="Kim K."/>
            <person name="Abbott R.M."/>
            <person name="Cotton M."/>
            <person name="Levy A."/>
            <person name="Marchetto P."/>
            <person name="Ochoa K."/>
            <person name="Jackson S.M."/>
            <person name="Gillam B."/>
            <person name="Chen W."/>
            <person name="Yan L."/>
            <person name="Higginbotham J."/>
            <person name="Cardenas M."/>
            <person name="Waligorski J."/>
            <person name="Applebaum E."/>
            <person name="Phelps L."/>
            <person name="Falcone J."/>
            <person name="Kanchi K."/>
            <person name="Thane T."/>
            <person name="Scimone A."/>
            <person name="Thane N."/>
            <person name="Henke J."/>
            <person name="Wang T."/>
            <person name="Ruppert J."/>
            <person name="Shah N."/>
            <person name="Rotter K."/>
            <person name="Hodges J."/>
            <person name="Ingenthron E."/>
            <person name="Cordes M."/>
            <person name="Kohlberg S."/>
            <person name="Sgro J."/>
            <person name="Delgado B."/>
            <person name="Mead K."/>
            <person name="Chinwalla A."/>
            <person name="Leonard S."/>
            <person name="Crouse K."/>
            <person name="Collura K."/>
            <person name="Kudrna D."/>
            <person name="Currie J."/>
            <person name="He R."/>
            <person name="Angelova A."/>
            <person name="Rajasekar S."/>
            <person name="Mueller T."/>
            <person name="Lomeli R."/>
            <person name="Scara G."/>
            <person name="Ko A."/>
            <person name="Delaney K."/>
            <person name="Wissotski M."/>
            <person name="Lopez G."/>
            <person name="Campos D."/>
            <person name="Braidotti M."/>
            <person name="Ashley E."/>
            <person name="Golser W."/>
            <person name="Kim H."/>
            <person name="Lee S."/>
            <person name="Lin J."/>
            <person name="Dujmic Z."/>
            <person name="Kim W."/>
            <person name="Talag J."/>
            <person name="Zuccolo A."/>
            <person name="Fan C."/>
            <person name="Sebastian A."/>
            <person name="Kramer M."/>
            <person name="Spiegel L."/>
            <person name="Nascimento L."/>
            <person name="Zutavern T."/>
            <person name="Miller B."/>
            <person name="Ambroise C."/>
            <person name="Muller S."/>
            <person name="Spooner W."/>
            <person name="Narechania A."/>
            <person name="Ren L."/>
            <person name="Wei S."/>
            <person name="Kumari S."/>
            <person name="Faga B."/>
            <person name="Levy M.J."/>
            <person name="McMahan L."/>
            <person name="Van Buren P."/>
            <person name="Vaughn M.W."/>
            <person name="Ying K."/>
            <person name="Yeh C.-T."/>
            <person name="Emrich S.J."/>
            <person name="Jia Y."/>
            <person name="Kalyanaraman A."/>
            <person name="Hsia A.-P."/>
            <person name="Barbazuk W.B."/>
            <person name="Baucom R.S."/>
            <person name="Brutnell T.P."/>
            <person name="Carpita N.C."/>
            <person name="Chaparro C."/>
            <person name="Chia J.-M."/>
            <person name="Deragon J.-M."/>
            <person name="Estill J.C."/>
            <person name="Fu Y."/>
            <person name="Jeddeloh J.A."/>
            <person name="Han Y."/>
            <person name="Lee H."/>
            <person name="Li P."/>
            <person name="Lisch D.R."/>
            <person name="Liu S."/>
            <person name="Liu Z."/>
            <person name="Nagel D.H."/>
            <person name="McCann M.C."/>
            <person name="SanMiguel P."/>
            <person name="Myers A.M."/>
            <person name="Nettleton D."/>
            <person name="Nguyen J."/>
            <person name="Penning B.W."/>
            <person name="Ponnala L."/>
            <person name="Schneider K.L."/>
            <person name="Schwartz D.C."/>
            <person name="Sharma A."/>
            <person name="Soderlund C."/>
            <person name="Springer N.M."/>
            <person name="Sun Q."/>
            <person name="Wang H."/>
            <person name="Waterman M."/>
            <person name="Westerman R."/>
            <person name="Wolfgruber T.K."/>
            <person name="Yang L."/>
            <person name="Yu Y."/>
            <person name="Zhang L."/>
            <person name="Zhou S."/>
            <person name="Zhu Q."/>
            <person name="Bennetzen J.L."/>
            <person name="Dawe R.K."/>
            <person name="Jiang J."/>
            <person name="Jiang N."/>
            <person name="Presting G.G."/>
            <person name="Wessler S.R."/>
            <person name="Aluru S."/>
            <person name="Martienssen R.A."/>
            <person name="Clifton S.W."/>
            <person name="McCombie W.R."/>
            <person name="Wing R.A."/>
            <person name="Wilson R.K."/>
        </authorList>
    </citation>
    <scope>NUCLEOTIDE SEQUENCE [LARGE SCALE GENOMIC DNA]</scope>
    <source>
        <strain evidence="16">cv. B73</strain>
    </source>
</reference>